<gene>
    <name evidence="3" type="ORF">SAMN04488243_11123</name>
</gene>
<dbReference type="Gene3D" id="3.30.70.2860">
    <property type="match status" value="1"/>
</dbReference>
<comment type="similarity">
    <text evidence="1">Belongs to the CinA family.</text>
</comment>
<reference evidence="4" key="1">
    <citation type="submission" date="2016-10" db="EMBL/GenBank/DDBJ databases">
        <authorList>
            <person name="Varghese N."/>
            <person name="Submissions S."/>
        </authorList>
    </citation>
    <scope>NUCLEOTIDE SEQUENCE [LARGE SCALE GENOMIC DNA]</scope>
    <source>
        <strain evidence="4">CGMCC 1.6992</strain>
    </source>
</reference>
<dbReference type="InterPro" id="IPR041424">
    <property type="entry name" value="CinA_KH"/>
</dbReference>
<accession>A0A1G7FX71</accession>
<dbReference type="Proteomes" id="UP000199446">
    <property type="component" value="Unassembled WGS sequence"/>
</dbReference>
<dbReference type="Pfam" id="PF02464">
    <property type="entry name" value="CinA"/>
    <property type="match status" value="1"/>
</dbReference>
<dbReference type="NCBIfam" id="TIGR00200">
    <property type="entry name" value="cinA_nterm"/>
    <property type="match status" value="1"/>
</dbReference>
<evidence type="ECO:0000313" key="4">
    <source>
        <dbReference type="Proteomes" id="UP000199446"/>
    </source>
</evidence>
<keyword evidence="4" id="KW-1185">Reference proteome</keyword>
<organism evidence="3 4">
    <name type="scientific">Thermus arciformis</name>
    <dbReference type="NCBI Taxonomy" id="482827"/>
    <lineage>
        <taxon>Bacteria</taxon>
        <taxon>Thermotogati</taxon>
        <taxon>Deinococcota</taxon>
        <taxon>Deinococci</taxon>
        <taxon>Thermales</taxon>
        <taxon>Thermaceae</taxon>
        <taxon>Thermus</taxon>
    </lineage>
</organism>
<dbReference type="InterPro" id="IPR050101">
    <property type="entry name" value="CinA"/>
</dbReference>
<name>A0A1G7FX71_9DEIN</name>
<dbReference type="SMART" id="SM00852">
    <property type="entry name" value="MoCF_biosynth"/>
    <property type="match status" value="1"/>
</dbReference>
<dbReference type="PANTHER" id="PTHR13939:SF0">
    <property type="entry name" value="NMN AMIDOHYDROLASE-LIKE PROTEIN YFAY"/>
    <property type="match status" value="1"/>
</dbReference>
<dbReference type="InterPro" id="IPR001453">
    <property type="entry name" value="MoaB/Mog_dom"/>
</dbReference>
<dbReference type="SUPFAM" id="SSF53218">
    <property type="entry name" value="Molybdenum cofactor biosynthesis proteins"/>
    <property type="match status" value="1"/>
</dbReference>
<dbReference type="EMBL" id="FNBC01000011">
    <property type="protein sequence ID" value="SDE80402.1"/>
    <property type="molecule type" value="Genomic_DNA"/>
</dbReference>
<dbReference type="Pfam" id="PF00994">
    <property type="entry name" value="MoCF_biosynth"/>
    <property type="match status" value="1"/>
</dbReference>
<dbReference type="Gene3D" id="3.40.980.10">
    <property type="entry name" value="MoaB/Mog-like domain"/>
    <property type="match status" value="1"/>
</dbReference>
<dbReference type="InterPro" id="IPR008135">
    <property type="entry name" value="Competence-induced_CinA"/>
</dbReference>
<evidence type="ECO:0000259" key="2">
    <source>
        <dbReference type="SMART" id="SM00852"/>
    </source>
</evidence>
<dbReference type="CDD" id="cd00885">
    <property type="entry name" value="cinA"/>
    <property type="match status" value="1"/>
</dbReference>
<protein>
    <recommendedName>
        <fullName evidence="1">CinA-like protein</fullName>
    </recommendedName>
</protein>
<dbReference type="Pfam" id="PF18146">
    <property type="entry name" value="CinA_KH"/>
    <property type="match status" value="1"/>
</dbReference>
<dbReference type="InterPro" id="IPR036653">
    <property type="entry name" value="CinA-like_C"/>
</dbReference>
<dbReference type="HAMAP" id="MF_00226_B">
    <property type="entry name" value="CinA_B"/>
    <property type="match status" value="1"/>
</dbReference>
<dbReference type="STRING" id="482827.SAMN04488243_11123"/>
<dbReference type="InterPro" id="IPR036425">
    <property type="entry name" value="MoaB/Mog-like_dom_sf"/>
</dbReference>
<evidence type="ECO:0000256" key="1">
    <source>
        <dbReference type="HAMAP-Rule" id="MF_00226"/>
    </source>
</evidence>
<dbReference type="AlphaFoldDB" id="A0A1G7FX71"/>
<dbReference type="PIRSF" id="PIRSF006728">
    <property type="entry name" value="CinA"/>
    <property type="match status" value="1"/>
</dbReference>
<evidence type="ECO:0000313" key="3">
    <source>
        <dbReference type="EMBL" id="SDE80402.1"/>
    </source>
</evidence>
<feature type="domain" description="MoaB/Mog" evidence="2">
    <location>
        <begin position="5"/>
        <end position="172"/>
    </location>
</feature>
<dbReference type="SUPFAM" id="SSF142433">
    <property type="entry name" value="CinA-like"/>
    <property type="match status" value="1"/>
</dbReference>
<dbReference type="RefSeq" id="WP_093006635.1">
    <property type="nucleotide sequence ID" value="NZ_FNBC01000011.1"/>
</dbReference>
<dbReference type="Gene3D" id="3.90.950.20">
    <property type="entry name" value="CinA-like"/>
    <property type="match status" value="1"/>
</dbReference>
<sequence length="394" mass="42860">MERAEILGVGTELLYGETLDTNTAEIARSLKPYALKVERTLRVADEVAPLAREVEEALARARLVVLSGGLGPTPDDVTREAVALALGEPLELDEAVLGEIEAFFRARGRAMPEANRKQAMKIPSATWLKNPRGTAPGWWVRKGGKDLVLLPGPPPEWRPMWQEVLPKLALPQRPYATRVFKTWGLGESEIVERLGPLFLREEEVEVGTYPKLHGVEVVVRGREDLVEGLSERIKKRLLKEIWGEGEMTLAEAVKRRMEREGATLATMESLTGGLLGAEITRVPGASRFYLGGVVSYSVGAKARFGVPEELLAKTVSAETAKAMAEAARSLFGSTYALSTTGVAGPDPLEGEPVGTVYVALAGPQGVEARRYRFPGDREAVRLRSVYAALALLVT</sequence>
<dbReference type="PANTHER" id="PTHR13939">
    <property type="entry name" value="NICOTINAMIDE-NUCLEOTIDE AMIDOHYDROLASE PNCC"/>
    <property type="match status" value="1"/>
</dbReference>
<proteinExistence type="inferred from homology"/>
<dbReference type="NCBIfam" id="TIGR00199">
    <property type="entry name" value="PncC_domain"/>
    <property type="match status" value="1"/>
</dbReference>
<dbReference type="OrthoDB" id="9801454at2"/>
<dbReference type="InterPro" id="IPR008136">
    <property type="entry name" value="CinA_C"/>
</dbReference>